<reference evidence="2 3" key="1">
    <citation type="submission" date="2019-08" db="EMBL/GenBank/DDBJ databases">
        <title>100 year-old enigma solved: identification of Planctomyces bekefii, the type genus and species of the phylum Planctomycetes.</title>
        <authorList>
            <person name="Svetlana D.N."/>
            <person name="Overmann J."/>
        </authorList>
    </citation>
    <scope>NUCLEOTIDE SEQUENCE [LARGE SCALE GENOMIC DNA]</scope>
    <source>
        <strain evidence="2">Phe10_nw2017</strain>
    </source>
</reference>
<evidence type="ECO:0000313" key="2">
    <source>
        <dbReference type="EMBL" id="TWW08698.1"/>
    </source>
</evidence>
<accession>A0A5C6M249</accession>
<feature type="non-terminal residue" evidence="2">
    <location>
        <position position="208"/>
    </location>
</feature>
<protein>
    <recommendedName>
        <fullName evidence="1">Glycosyltransferase subfamily 4-like N-terminal domain-containing protein</fullName>
    </recommendedName>
</protein>
<dbReference type="SUPFAM" id="SSF53756">
    <property type="entry name" value="UDP-Glycosyltransferase/glycogen phosphorylase"/>
    <property type="match status" value="1"/>
</dbReference>
<feature type="domain" description="Glycosyltransferase subfamily 4-like N-terminal" evidence="1">
    <location>
        <begin position="19"/>
        <end position="181"/>
    </location>
</feature>
<sequence length="208" mass="24057">MRIVLLHQLPLEMYPPAVNLLCQLQGRSNADPVVVTSANSKGLPDIALTHCLILRLRFGRSSDFPAVRWFWSLLWHLHAAWICWRLQPTAVISVEPHSALAAWLWLVLLRGRSRLLIHHHEYYTPADYLRPGNRLTRLNRWFENRLLRRAAWVSQTNSDRLRLLRGDHPELTDGQCHVLPNYPPRAWLQSLPAERSWPRGQLASSAGP</sequence>
<evidence type="ECO:0000259" key="1">
    <source>
        <dbReference type="Pfam" id="PF13579"/>
    </source>
</evidence>
<name>A0A5C6M249_9PLAN</name>
<dbReference type="Proteomes" id="UP000321083">
    <property type="component" value="Unassembled WGS sequence"/>
</dbReference>
<evidence type="ECO:0000313" key="3">
    <source>
        <dbReference type="Proteomes" id="UP000321083"/>
    </source>
</evidence>
<dbReference type="Pfam" id="PF13579">
    <property type="entry name" value="Glyco_trans_4_4"/>
    <property type="match status" value="1"/>
</dbReference>
<dbReference type="InterPro" id="IPR028098">
    <property type="entry name" value="Glyco_trans_4-like_N"/>
</dbReference>
<organism evidence="2 3">
    <name type="scientific">Planctomyces bekefii</name>
    <dbReference type="NCBI Taxonomy" id="1653850"/>
    <lineage>
        <taxon>Bacteria</taxon>
        <taxon>Pseudomonadati</taxon>
        <taxon>Planctomycetota</taxon>
        <taxon>Planctomycetia</taxon>
        <taxon>Planctomycetales</taxon>
        <taxon>Planctomycetaceae</taxon>
        <taxon>Planctomyces</taxon>
    </lineage>
</organism>
<reference evidence="2 3" key="2">
    <citation type="submission" date="2019-08" db="EMBL/GenBank/DDBJ databases">
        <authorList>
            <person name="Henke P."/>
        </authorList>
    </citation>
    <scope>NUCLEOTIDE SEQUENCE [LARGE SCALE GENOMIC DNA]</scope>
    <source>
        <strain evidence="2">Phe10_nw2017</strain>
    </source>
</reference>
<dbReference type="GO" id="GO:0016757">
    <property type="term" value="F:glycosyltransferase activity"/>
    <property type="evidence" value="ECO:0007669"/>
    <property type="project" value="UniProtKB-ARBA"/>
</dbReference>
<proteinExistence type="predicted"/>
<keyword evidence="3" id="KW-1185">Reference proteome</keyword>
<dbReference type="Gene3D" id="3.40.50.2000">
    <property type="entry name" value="Glycogen Phosphorylase B"/>
    <property type="match status" value="1"/>
</dbReference>
<comment type="caution">
    <text evidence="2">The sequence shown here is derived from an EMBL/GenBank/DDBJ whole genome shotgun (WGS) entry which is preliminary data.</text>
</comment>
<dbReference type="AlphaFoldDB" id="A0A5C6M249"/>
<dbReference type="EMBL" id="SRHE01000545">
    <property type="protein sequence ID" value="TWW08698.1"/>
    <property type="molecule type" value="Genomic_DNA"/>
</dbReference>
<gene>
    <name evidence="2" type="ORF">E3A20_21740</name>
</gene>